<evidence type="ECO:0000313" key="4">
    <source>
        <dbReference type="Proteomes" id="UP000255265"/>
    </source>
</evidence>
<organism evidence="3 4">
    <name type="scientific">Pseudacidovorax intermedius</name>
    <dbReference type="NCBI Taxonomy" id="433924"/>
    <lineage>
        <taxon>Bacteria</taxon>
        <taxon>Pseudomonadati</taxon>
        <taxon>Pseudomonadota</taxon>
        <taxon>Betaproteobacteria</taxon>
        <taxon>Burkholderiales</taxon>
        <taxon>Comamonadaceae</taxon>
        <taxon>Pseudacidovorax</taxon>
    </lineage>
</organism>
<dbReference type="InterPro" id="IPR000620">
    <property type="entry name" value="EamA_dom"/>
</dbReference>
<proteinExistence type="predicted"/>
<feature type="transmembrane region" description="Helical" evidence="1">
    <location>
        <begin position="54"/>
        <end position="74"/>
    </location>
</feature>
<dbReference type="PANTHER" id="PTHR22911:SF137">
    <property type="entry name" value="SOLUTE CARRIER FAMILY 35 MEMBER G2-RELATED"/>
    <property type="match status" value="1"/>
</dbReference>
<evidence type="ECO:0000256" key="1">
    <source>
        <dbReference type="SAM" id="Phobius"/>
    </source>
</evidence>
<dbReference type="Pfam" id="PF00892">
    <property type="entry name" value="EamA"/>
    <property type="match status" value="2"/>
</dbReference>
<feature type="transmembrane region" description="Helical" evidence="1">
    <location>
        <begin position="291"/>
        <end position="311"/>
    </location>
</feature>
<dbReference type="AlphaFoldDB" id="A0A370F7H4"/>
<sequence>MNAVSPVLPMPAAGAPTRLVAGIAVGLLAAGIGALYTVFARWGIARGLQSPDLTVLRFGVAGVLMLPVLIGAWRRDATQFTQRWQVWAAVALLAGTPFGLLMFGALQFAPVSHAAVFPFTAMSVMGMALGALVLGEALGRRKVAGIAVVLVGLVLVSGLDAASLSARAALGDAMFVAAGSLWAAFGILLRRHRLDPLLATAVVSLSALATYVPAYFWWVGSARLMGVASQVFWTEVLVQGVLAGAGTLFTYAKMVSLLGPGRAAVFPALAPGLAALMAWPVLGHVPTASEAAGLVVVMVGLIVAVTARAAAAPGTRR</sequence>
<gene>
    <name evidence="3" type="ORF">DFR41_11623</name>
</gene>
<feature type="transmembrane region" description="Helical" evidence="1">
    <location>
        <begin position="143"/>
        <end position="162"/>
    </location>
</feature>
<dbReference type="EMBL" id="QQAV01000016">
    <property type="protein sequence ID" value="RDI17696.1"/>
    <property type="molecule type" value="Genomic_DNA"/>
</dbReference>
<dbReference type="Gene3D" id="1.10.3730.20">
    <property type="match status" value="1"/>
</dbReference>
<dbReference type="SUPFAM" id="SSF103481">
    <property type="entry name" value="Multidrug resistance efflux transporter EmrE"/>
    <property type="match status" value="2"/>
</dbReference>
<protein>
    <submittedName>
        <fullName evidence="3">EamA-like transporter family protein</fullName>
    </submittedName>
</protein>
<feature type="transmembrane region" description="Helical" evidence="1">
    <location>
        <begin position="264"/>
        <end position="285"/>
    </location>
</feature>
<dbReference type="RefSeq" id="WP_170159469.1">
    <property type="nucleotide sequence ID" value="NZ_QQAV01000016.1"/>
</dbReference>
<feature type="transmembrane region" description="Helical" evidence="1">
    <location>
        <begin position="168"/>
        <end position="189"/>
    </location>
</feature>
<keyword evidence="1" id="KW-1133">Transmembrane helix</keyword>
<feature type="domain" description="EamA" evidence="2">
    <location>
        <begin position="22"/>
        <end position="157"/>
    </location>
</feature>
<dbReference type="GO" id="GO:0016020">
    <property type="term" value="C:membrane"/>
    <property type="evidence" value="ECO:0007669"/>
    <property type="project" value="InterPro"/>
</dbReference>
<feature type="transmembrane region" description="Helical" evidence="1">
    <location>
        <begin position="196"/>
        <end position="218"/>
    </location>
</feature>
<feature type="transmembrane region" description="Helical" evidence="1">
    <location>
        <begin position="86"/>
        <end position="109"/>
    </location>
</feature>
<evidence type="ECO:0000313" key="3">
    <source>
        <dbReference type="EMBL" id="RDI17696.1"/>
    </source>
</evidence>
<keyword evidence="4" id="KW-1185">Reference proteome</keyword>
<accession>A0A370F7H4</accession>
<reference evidence="3 4" key="1">
    <citation type="submission" date="2018-07" db="EMBL/GenBank/DDBJ databases">
        <title>Genomic Encyclopedia of Type Strains, Phase IV (KMG-IV): sequencing the most valuable type-strain genomes for metagenomic binning, comparative biology and taxonomic classification.</title>
        <authorList>
            <person name="Goeker M."/>
        </authorList>
    </citation>
    <scope>NUCLEOTIDE SEQUENCE [LARGE SCALE GENOMIC DNA]</scope>
    <source>
        <strain evidence="3 4">DSM 21352</strain>
    </source>
</reference>
<evidence type="ECO:0000259" key="2">
    <source>
        <dbReference type="Pfam" id="PF00892"/>
    </source>
</evidence>
<dbReference type="InterPro" id="IPR037185">
    <property type="entry name" value="EmrE-like"/>
</dbReference>
<keyword evidence="1" id="KW-0472">Membrane</keyword>
<name>A0A370F7H4_9BURK</name>
<feature type="domain" description="EamA" evidence="2">
    <location>
        <begin position="170"/>
        <end position="305"/>
    </location>
</feature>
<feature type="transmembrane region" description="Helical" evidence="1">
    <location>
        <begin position="19"/>
        <end position="42"/>
    </location>
</feature>
<comment type="caution">
    <text evidence="3">The sequence shown here is derived from an EMBL/GenBank/DDBJ whole genome shotgun (WGS) entry which is preliminary data.</text>
</comment>
<dbReference type="Proteomes" id="UP000255265">
    <property type="component" value="Unassembled WGS sequence"/>
</dbReference>
<keyword evidence="1" id="KW-0812">Transmembrane</keyword>
<feature type="transmembrane region" description="Helical" evidence="1">
    <location>
        <begin position="230"/>
        <end position="252"/>
    </location>
</feature>
<dbReference type="PANTHER" id="PTHR22911">
    <property type="entry name" value="ACYL-MALONYL CONDENSING ENZYME-RELATED"/>
    <property type="match status" value="1"/>
</dbReference>
<feature type="transmembrane region" description="Helical" evidence="1">
    <location>
        <begin position="115"/>
        <end position="134"/>
    </location>
</feature>